<feature type="transmembrane region" description="Helical" evidence="6">
    <location>
        <begin position="60"/>
        <end position="81"/>
    </location>
</feature>
<dbReference type="InterPro" id="IPR001898">
    <property type="entry name" value="SLC13A/DASS"/>
</dbReference>
<feature type="transmembrane region" description="Helical" evidence="6">
    <location>
        <begin position="126"/>
        <end position="150"/>
    </location>
</feature>
<evidence type="ECO:0000256" key="4">
    <source>
        <dbReference type="ARBA" id="ARBA00023136"/>
    </source>
</evidence>
<evidence type="ECO:0000256" key="2">
    <source>
        <dbReference type="ARBA" id="ARBA00022692"/>
    </source>
</evidence>
<evidence type="ECO:0000256" key="6">
    <source>
        <dbReference type="SAM" id="Phobius"/>
    </source>
</evidence>
<keyword evidence="4 6" id="KW-0472">Membrane</keyword>
<dbReference type="Proteomes" id="UP001497444">
    <property type="component" value="Chromosome 1"/>
</dbReference>
<keyword evidence="2 6" id="KW-0812">Transmembrane</keyword>
<sequence length="594" mass="65643">MASDSNSLEALLTSSSSLTTTRRSVRTSSFRLPGEENSILDMSRFCCSQLQVVCKKKRGIWSVVAGPLAMLVILTCVTIAVEEEKQGGEGEGEGEGEEEEEEGSTGKKVVAVASATRMLGVVVWMAMWWVLEPVPLCITALLPLALFPFCNIMNADAVARQYWNDTMSLMLGTLEIPASQAHGVANSVVLRRRQDGSQIGFVEFCGRSCFCQYVSLQRCCFHHDDPHGYSTSLDATSQQQQQRDEQEQERELRDFFIRKVKKSFAKAVVLGITFATAIGGMATINGSGPNMVLAGVYSERFPRAPPVTFLQWMLFALPFTVPFLIFEWLLLCLLLCPSSAIPIVEAHFSRSMVEQELKSLGWPVTFAERFIACEFVVLVLLWCTRTLGNYPGWSNLFDGYPNEGTVSIVMAILLFLVPNKMAEEQKLMDWSTCKQLPWDVILLLGGGFALSAGIEKSKLSLWLGSHMRILHFVPYVLLPLVVAVIINIITEFTANAATATLFLPLLADVALSLNLHPLLLMIPATFASNFSFMLPVATPPNAIARATGYIHTTDLMIPGLLLKLFGTFLLTMLTPTLVFVYQLKVFGLDQPIIH</sequence>
<reference evidence="7 8" key="1">
    <citation type="submission" date="2024-02" db="EMBL/GenBank/DDBJ databases">
        <authorList>
            <consortium name="ELIXIR-Norway"/>
            <consortium name="Elixir Norway"/>
        </authorList>
    </citation>
    <scope>NUCLEOTIDE SEQUENCE [LARGE SCALE GENOMIC DNA]</scope>
</reference>
<feature type="transmembrane region" description="Helical" evidence="6">
    <location>
        <begin position="501"/>
        <end position="526"/>
    </location>
</feature>
<gene>
    <name evidence="7" type="ORF">CSSPJE1EN1_LOCUS727</name>
</gene>
<accession>A0ABP0VLD7</accession>
<dbReference type="EMBL" id="OZ020096">
    <property type="protein sequence ID" value="CAK9255249.1"/>
    <property type="molecule type" value="Genomic_DNA"/>
</dbReference>
<feature type="transmembrane region" description="Helical" evidence="6">
    <location>
        <begin position="263"/>
        <end position="284"/>
    </location>
</feature>
<protein>
    <submittedName>
        <fullName evidence="7">Uncharacterized protein</fullName>
    </submittedName>
</protein>
<evidence type="ECO:0000313" key="7">
    <source>
        <dbReference type="EMBL" id="CAK9255249.1"/>
    </source>
</evidence>
<organism evidence="7 8">
    <name type="scientific">Sphagnum jensenii</name>
    <dbReference type="NCBI Taxonomy" id="128206"/>
    <lineage>
        <taxon>Eukaryota</taxon>
        <taxon>Viridiplantae</taxon>
        <taxon>Streptophyta</taxon>
        <taxon>Embryophyta</taxon>
        <taxon>Bryophyta</taxon>
        <taxon>Sphagnophytina</taxon>
        <taxon>Sphagnopsida</taxon>
        <taxon>Sphagnales</taxon>
        <taxon>Sphagnaceae</taxon>
        <taxon>Sphagnum</taxon>
    </lineage>
</organism>
<comment type="subcellular location">
    <subcellularLocation>
        <location evidence="1">Membrane</location>
        <topology evidence="1">Multi-pass membrane protein</topology>
    </subcellularLocation>
</comment>
<evidence type="ECO:0000256" key="1">
    <source>
        <dbReference type="ARBA" id="ARBA00004141"/>
    </source>
</evidence>
<dbReference type="Pfam" id="PF00939">
    <property type="entry name" value="Na_sulph_symp"/>
    <property type="match status" value="1"/>
</dbReference>
<keyword evidence="3 6" id="KW-1133">Transmembrane helix</keyword>
<feature type="region of interest" description="Disordered" evidence="5">
    <location>
        <begin position="85"/>
        <end position="107"/>
    </location>
</feature>
<evidence type="ECO:0000256" key="5">
    <source>
        <dbReference type="SAM" id="MobiDB-lite"/>
    </source>
</evidence>
<feature type="compositionally biased region" description="Acidic residues" evidence="5">
    <location>
        <begin position="90"/>
        <end position="103"/>
    </location>
</feature>
<feature type="transmembrane region" description="Helical" evidence="6">
    <location>
        <begin position="309"/>
        <end position="336"/>
    </location>
</feature>
<evidence type="ECO:0000313" key="8">
    <source>
        <dbReference type="Proteomes" id="UP001497444"/>
    </source>
</evidence>
<name>A0ABP0VLD7_9BRYO</name>
<feature type="transmembrane region" description="Helical" evidence="6">
    <location>
        <begin position="560"/>
        <end position="581"/>
    </location>
</feature>
<proteinExistence type="predicted"/>
<evidence type="ECO:0000256" key="3">
    <source>
        <dbReference type="ARBA" id="ARBA00022989"/>
    </source>
</evidence>
<feature type="transmembrane region" description="Helical" evidence="6">
    <location>
        <begin position="469"/>
        <end position="489"/>
    </location>
</feature>
<feature type="transmembrane region" description="Helical" evidence="6">
    <location>
        <begin position="438"/>
        <end position="454"/>
    </location>
</feature>
<dbReference type="PANTHER" id="PTHR10283">
    <property type="entry name" value="SOLUTE CARRIER FAMILY 13 MEMBER"/>
    <property type="match status" value="1"/>
</dbReference>
<keyword evidence="8" id="KW-1185">Reference proteome</keyword>
<dbReference type="PANTHER" id="PTHR10283:SF82">
    <property type="entry name" value="SOLUTE CARRIER FAMILY 13 MEMBER 2"/>
    <property type="match status" value="1"/>
</dbReference>